<dbReference type="InterPro" id="IPR002259">
    <property type="entry name" value="Eqnu_transpt"/>
</dbReference>
<evidence type="ECO:0000313" key="10">
    <source>
        <dbReference type="EMBL" id="KAF9594654.1"/>
    </source>
</evidence>
<name>A0A835LK81_9MAGN</name>
<feature type="transmembrane region" description="Helical" evidence="8">
    <location>
        <begin position="374"/>
        <end position="393"/>
    </location>
</feature>
<proteinExistence type="inferred from homology"/>
<dbReference type="Proteomes" id="UP000631114">
    <property type="component" value="Unassembled WGS sequence"/>
</dbReference>
<accession>A0A835LK81</accession>
<dbReference type="Pfam" id="PF01733">
    <property type="entry name" value="Nucleoside_tran"/>
    <property type="match status" value="1"/>
</dbReference>
<evidence type="ECO:0000256" key="1">
    <source>
        <dbReference type="ARBA" id="ARBA00004141"/>
    </source>
</evidence>
<dbReference type="PANTHER" id="PTHR10332:SF30">
    <property type="entry name" value="EQUILIBRATIVE NUCLEOTIDE TRANSPORTER 2"/>
    <property type="match status" value="1"/>
</dbReference>
<keyword evidence="6 8" id="KW-0472">Membrane</keyword>
<protein>
    <recommendedName>
        <fullName evidence="9">JAB1/MPN/MOV34 metalloenzyme domain-containing protein</fullName>
    </recommendedName>
</protein>
<feature type="region of interest" description="Disordered" evidence="7">
    <location>
        <begin position="50"/>
        <end position="74"/>
    </location>
</feature>
<keyword evidence="11" id="KW-1185">Reference proteome</keyword>
<evidence type="ECO:0000256" key="7">
    <source>
        <dbReference type="SAM" id="MobiDB-lite"/>
    </source>
</evidence>
<evidence type="ECO:0000256" key="3">
    <source>
        <dbReference type="ARBA" id="ARBA00022448"/>
    </source>
</evidence>
<evidence type="ECO:0000256" key="5">
    <source>
        <dbReference type="ARBA" id="ARBA00022989"/>
    </source>
</evidence>
<dbReference type="SUPFAM" id="SSF102712">
    <property type="entry name" value="JAB1/MPN domain"/>
    <property type="match status" value="1"/>
</dbReference>
<keyword evidence="5 8" id="KW-1133">Transmembrane helix</keyword>
<evidence type="ECO:0000256" key="2">
    <source>
        <dbReference type="ARBA" id="ARBA00007965"/>
    </source>
</evidence>
<comment type="similarity">
    <text evidence="2">Belongs to the SLC29A/ENT transporter (TC 2.A.57) family.</text>
</comment>
<dbReference type="InterPro" id="IPR000555">
    <property type="entry name" value="JAMM/MPN+_dom"/>
</dbReference>
<keyword evidence="3" id="KW-0813">Transport</keyword>
<dbReference type="AlphaFoldDB" id="A0A835LK81"/>
<evidence type="ECO:0000256" key="4">
    <source>
        <dbReference type="ARBA" id="ARBA00022692"/>
    </source>
</evidence>
<feature type="transmembrane region" description="Helical" evidence="8">
    <location>
        <begin position="473"/>
        <end position="494"/>
    </location>
</feature>
<reference evidence="10 11" key="1">
    <citation type="submission" date="2020-10" db="EMBL/GenBank/DDBJ databases">
        <title>The Coptis chinensis genome and diversification of protoberbering-type alkaloids.</title>
        <authorList>
            <person name="Wang B."/>
            <person name="Shu S."/>
            <person name="Song C."/>
            <person name="Liu Y."/>
        </authorList>
    </citation>
    <scope>NUCLEOTIDE SEQUENCE [LARGE SCALE GENOMIC DNA]</scope>
    <source>
        <strain evidence="10">HL-2020</strain>
        <tissue evidence="10">Leaf</tissue>
    </source>
</reference>
<dbReference type="PANTHER" id="PTHR10332">
    <property type="entry name" value="EQUILIBRATIVE NUCLEOSIDE TRANSPORTER"/>
    <property type="match status" value="1"/>
</dbReference>
<comment type="caution">
    <text evidence="10">The sequence shown here is derived from an EMBL/GenBank/DDBJ whole genome shotgun (WGS) entry which is preliminary data.</text>
</comment>
<evidence type="ECO:0000256" key="8">
    <source>
        <dbReference type="SAM" id="Phobius"/>
    </source>
</evidence>
<comment type="subcellular location">
    <subcellularLocation>
        <location evidence="1">Membrane</location>
        <topology evidence="1">Multi-pass membrane protein</topology>
    </subcellularLocation>
</comment>
<evidence type="ECO:0000256" key="6">
    <source>
        <dbReference type="ARBA" id="ARBA00023136"/>
    </source>
</evidence>
<feature type="transmembrane region" description="Helical" evidence="8">
    <location>
        <begin position="439"/>
        <end position="461"/>
    </location>
</feature>
<dbReference type="OrthoDB" id="1856718at2759"/>
<dbReference type="GO" id="GO:0005886">
    <property type="term" value="C:plasma membrane"/>
    <property type="evidence" value="ECO:0007669"/>
    <property type="project" value="TreeGrafter"/>
</dbReference>
<dbReference type="Pfam" id="PF01398">
    <property type="entry name" value="JAB"/>
    <property type="match status" value="1"/>
</dbReference>
<feature type="domain" description="JAB1/MPN/MOV34 metalloenzyme" evidence="9">
    <location>
        <begin position="309"/>
        <end position="339"/>
    </location>
</feature>
<dbReference type="GO" id="GO:0005337">
    <property type="term" value="F:nucleoside transmembrane transporter activity"/>
    <property type="evidence" value="ECO:0007669"/>
    <property type="project" value="InterPro"/>
</dbReference>
<feature type="transmembrane region" description="Helical" evidence="8">
    <location>
        <begin position="399"/>
        <end position="418"/>
    </location>
</feature>
<evidence type="ECO:0000313" key="11">
    <source>
        <dbReference type="Proteomes" id="UP000631114"/>
    </source>
</evidence>
<organism evidence="10 11">
    <name type="scientific">Coptis chinensis</name>
    <dbReference type="NCBI Taxonomy" id="261450"/>
    <lineage>
        <taxon>Eukaryota</taxon>
        <taxon>Viridiplantae</taxon>
        <taxon>Streptophyta</taxon>
        <taxon>Embryophyta</taxon>
        <taxon>Tracheophyta</taxon>
        <taxon>Spermatophyta</taxon>
        <taxon>Magnoliopsida</taxon>
        <taxon>Ranunculales</taxon>
        <taxon>Ranunculaceae</taxon>
        <taxon>Coptidoideae</taxon>
        <taxon>Coptis</taxon>
    </lineage>
</organism>
<dbReference type="Gene3D" id="3.40.140.10">
    <property type="entry name" value="Cytidine Deaminase, domain 2"/>
    <property type="match status" value="1"/>
</dbReference>
<keyword evidence="4 8" id="KW-0812">Transmembrane</keyword>
<dbReference type="GO" id="GO:0008237">
    <property type="term" value="F:metallopeptidase activity"/>
    <property type="evidence" value="ECO:0007669"/>
    <property type="project" value="InterPro"/>
</dbReference>
<sequence length="538" mass="58923">MVAIRKVSLDKKAIAITKGDGHDRSNLQGANLGDNEIGGGTPAGDFFYQEGPSKGPKALPDGKKRKVSTNELGQPNGLDLDTRAFITGLGVNTRKYVPITYQNFRVVPIDYKKRVLSVLEDNFDFDDVSLEYLRESMDQAWRNHRHNLYKCHIKGKSWASVRAAPPPPFLNREQWLQAKRNKANRSNFRAPNTLGGEEHGCHRGMSLSWKTSSSPTWRLGGEVYIRAHTKKDKTIHCPEIVEKIQGIVNSDPSIQHFLSVDDALAQAMRPAVFFPNDFASTLGEVSCLWSRKSCDLGLRCEKWSSVVGGRPEMVVGWYHSHPGFGCWLSGVDINTQQWYHPSRVLTLVYQPFALGTLAILAYNEAKINTRKRNLLGYSLLFLSSLVVLVVDLATSGKGGLGTFIAICAMSGAFGVADAHVQGGMIGDLSLMCPEFIQSFLAGLAASGAITSALRLITKAAFENSTDGLRMGARLFFAISTVFEFSCVLLYAFVFPKLPIVKHYRSKAASEGSQTVTADLAAGGIQALPNEGVLTYPVS</sequence>
<evidence type="ECO:0000259" key="9">
    <source>
        <dbReference type="Pfam" id="PF01398"/>
    </source>
</evidence>
<dbReference type="EMBL" id="JADFTS010000008">
    <property type="protein sequence ID" value="KAF9594654.1"/>
    <property type="molecule type" value="Genomic_DNA"/>
</dbReference>
<feature type="transmembrane region" description="Helical" evidence="8">
    <location>
        <begin position="344"/>
        <end position="362"/>
    </location>
</feature>
<gene>
    <name evidence="10" type="ORF">IFM89_034337</name>
</gene>